<dbReference type="PRINTS" id="PR00039">
    <property type="entry name" value="HTHLYSR"/>
</dbReference>
<comment type="similarity">
    <text evidence="1">Belongs to the LysR transcriptional regulatory family.</text>
</comment>
<name>A0A9X2APD7_9BURK</name>
<sequence length="294" mass="31922">MKIAEAGNLHVAAAALGVTQPALTKLVRRLETSLDVRLLERTARGVALTEFGRVLYARSKTLQQVADDTLTEIGDMKSGRSGQLRLGAVPTAVDTAVAPVLKNLLTAHDPIRFFVTVQLSSRLLQDLQAGLLDFAIASIPAQVPDELCFLPLWQQQTHVVSRKGHWLQRRPFTLEDLSQQPWLLPPANIVLRTWVDSMFTSAGLAPPKVFVEADASPAALATLVRTSDVLTAMSIDTLNTPMGSGLAVLAPPAGAWTTHLGLFWRRSAYFSRLMERCRDSLLAAVDQRSGAAKA</sequence>
<dbReference type="AlphaFoldDB" id="A0A9X2APD7"/>
<dbReference type="Pfam" id="PF03466">
    <property type="entry name" value="LysR_substrate"/>
    <property type="match status" value="1"/>
</dbReference>
<dbReference type="Gene3D" id="1.10.10.10">
    <property type="entry name" value="Winged helix-like DNA-binding domain superfamily/Winged helix DNA-binding domain"/>
    <property type="match status" value="1"/>
</dbReference>
<evidence type="ECO:0000259" key="5">
    <source>
        <dbReference type="PROSITE" id="PS50931"/>
    </source>
</evidence>
<evidence type="ECO:0000256" key="2">
    <source>
        <dbReference type="ARBA" id="ARBA00023015"/>
    </source>
</evidence>
<gene>
    <name evidence="6" type="ORF">MMF98_09130</name>
</gene>
<dbReference type="PANTHER" id="PTHR30419:SF7">
    <property type="entry name" value="HTH-TYPE TRANSCRIPTIONAL REGULATOR TDCA"/>
    <property type="match status" value="1"/>
</dbReference>
<organism evidence="6 7">
    <name type="scientific">Variovorax terrae</name>
    <dbReference type="NCBI Taxonomy" id="2923278"/>
    <lineage>
        <taxon>Bacteria</taxon>
        <taxon>Pseudomonadati</taxon>
        <taxon>Pseudomonadota</taxon>
        <taxon>Betaproteobacteria</taxon>
        <taxon>Burkholderiales</taxon>
        <taxon>Comamonadaceae</taxon>
        <taxon>Variovorax</taxon>
    </lineage>
</organism>
<feature type="domain" description="HTH lysR-type" evidence="5">
    <location>
        <begin position="1"/>
        <end position="49"/>
    </location>
</feature>
<dbReference type="SUPFAM" id="SSF46785">
    <property type="entry name" value="Winged helix' DNA-binding domain"/>
    <property type="match status" value="1"/>
</dbReference>
<accession>A0A9X2APD7</accession>
<dbReference type="SUPFAM" id="SSF53850">
    <property type="entry name" value="Periplasmic binding protein-like II"/>
    <property type="match status" value="1"/>
</dbReference>
<dbReference type="PROSITE" id="PS50931">
    <property type="entry name" value="HTH_LYSR"/>
    <property type="match status" value="1"/>
</dbReference>
<dbReference type="InterPro" id="IPR036390">
    <property type="entry name" value="WH_DNA-bd_sf"/>
</dbReference>
<evidence type="ECO:0000256" key="3">
    <source>
        <dbReference type="ARBA" id="ARBA00023125"/>
    </source>
</evidence>
<comment type="caution">
    <text evidence="6">The sequence shown here is derived from an EMBL/GenBank/DDBJ whole genome shotgun (WGS) entry which is preliminary data.</text>
</comment>
<evidence type="ECO:0000256" key="4">
    <source>
        <dbReference type="ARBA" id="ARBA00023163"/>
    </source>
</evidence>
<protein>
    <submittedName>
        <fullName evidence="6">LysR family transcriptional regulator</fullName>
    </submittedName>
</protein>
<keyword evidence="4" id="KW-0804">Transcription</keyword>
<dbReference type="PANTHER" id="PTHR30419">
    <property type="entry name" value="HTH-TYPE TRANSCRIPTIONAL REGULATOR YBHD"/>
    <property type="match status" value="1"/>
</dbReference>
<dbReference type="InterPro" id="IPR000847">
    <property type="entry name" value="LysR_HTH_N"/>
</dbReference>
<evidence type="ECO:0000313" key="7">
    <source>
        <dbReference type="Proteomes" id="UP001139447"/>
    </source>
</evidence>
<dbReference type="InterPro" id="IPR050950">
    <property type="entry name" value="HTH-type_LysR_regulators"/>
</dbReference>
<reference evidence="6" key="1">
    <citation type="submission" date="2022-03" db="EMBL/GenBank/DDBJ databases">
        <authorList>
            <person name="Woo C.Y."/>
        </authorList>
    </citation>
    <scope>NUCLEOTIDE SEQUENCE</scope>
    <source>
        <strain evidence="6">CYS-02</strain>
    </source>
</reference>
<dbReference type="GO" id="GO:0003677">
    <property type="term" value="F:DNA binding"/>
    <property type="evidence" value="ECO:0007669"/>
    <property type="project" value="UniProtKB-KW"/>
</dbReference>
<dbReference type="EMBL" id="JALGBI010000001">
    <property type="protein sequence ID" value="MCJ0763372.1"/>
    <property type="molecule type" value="Genomic_DNA"/>
</dbReference>
<dbReference type="GO" id="GO:0005829">
    <property type="term" value="C:cytosol"/>
    <property type="evidence" value="ECO:0007669"/>
    <property type="project" value="TreeGrafter"/>
</dbReference>
<dbReference type="Gene3D" id="3.40.190.290">
    <property type="match status" value="1"/>
</dbReference>
<dbReference type="InterPro" id="IPR005119">
    <property type="entry name" value="LysR_subst-bd"/>
</dbReference>
<keyword evidence="7" id="KW-1185">Reference proteome</keyword>
<keyword evidence="3" id="KW-0238">DNA-binding</keyword>
<proteinExistence type="inferred from homology"/>
<dbReference type="Pfam" id="PF00126">
    <property type="entry name" value="HTH_1"/>
    <property type="match status" value="1"/>
</dbReference>
<evidence type="ECO:0000313" key="6">
    <source>
        <dbReference type="EMBL" id="MCJ0763372.1"/>
    </source>
</evidence>
<keyword evidence="2" id="KW-0805">Transcription regulation</keyword>
<evidence type="ECO:0000256" key="1">
    <source>
        <dbReference type="ARBA" id="ARBA00009437"/>
    </source>
</evidence>
<dbReference type="GO" id="GO:0003700">
    <property type="term" value="F:DNA-binding transcription factor activity"/>
    <property type="evidence" value="ECO:0007669"/>
    <property type="project" value="InterPro"/>
</dbReference>
<dbReference type="Proteomes" id="UP001139447">
    <property type="component" value="Unassembled WGS sequence"/>
</dbReference>
<dbReference type="InterPro" id="IPR036388">
    <property type="entry name" value="WH-like_DNA-bd_sf"/>
</dbReference>